<organism evidence="2 3">
    <name type="scientific">Candidatus Thiodictyon syntrophicum</name>
    <dbReference type="NCBI Taxonomy" id="1166950"/>
    <lineage>
        <taxon>Bacteria</taxon>
        <taxon>Pseudomonadati</taxon>
        <taxon>Pseudomonadota</taxon>
        <taxon>Gammaproteobacteria</taxon>
        <taxon>Chromatiales</taxon>
        <taxon>Chromatiaceae</taxon>
        <taxon>Thiodictyon</taxon>
    </lineage>
</organism>
<evidence type="ECO:0000313" key="2">
    <source>
        <dbReference type="EMBL" id="AUB85448.1"/>
    </source>
</evidence>
<dbReference type="Gene3D" id="2.160.20.10">
    <property type="entry name" value="Single-stranded right-handed beta-helix, Pectin lyase-like"/>
    <property type="match status" value="1"/>
</dbReference>
<geneLocation type="plasmid" evidence="3">
    <name>pts485</name>
</geneLocation>
<dbReference type="AlphaFoldDB" id="A0A2K8UIR7"/>
<gene>
    <name evidence="2" type="ORF">THSYN_31495</name>
</gene>
<dbReference type="SMART" id="SM00710">
    <property type="entry name" value="PbH1"/>
    <property type="match status" value="4"/>
</dbReference>
<proteinExistence type="predicted"/>
<dbReference type="EMBL" id="CP020372">
    <property type="protein sequence ID" value="AUB85448.1"/>
    <property type="molecule type" value="Genomic_DNA"/>
</dbReference>
<evidence type="ECO:0000313" key="3">
    <source>
        <dbReference type="Proteomes" id="UP000232638"/>
    </source>
</evidence>
<keyword evidence="2" id="KW-0614">Plasmid</keyword>
<sequence length="308" mass="32641">MRVPLGRAALLLCLGGAATVAARTLEVGPDKPFQLPSAAAAQAQDGDLIRIAPGRYVDCAVWKANNLVITGTGRAQDTVIADQSCGGKGLFLTDGAGITVRNLTLTGARVPNRNGAGIRMQADNLTVEGVRFIDNENGILVNTDVHGWLIVRDSEFVLNGVCSPCGHGIYAGPIDLVRVERSRFFHTREAHHIKSRALRTEVIDSDLQDGPDGTSSYQIEAPNGGAVVVRGCIIEKGPKSENHTGAIVIGKEGVKHPTPEILVENNRFRVDGDYHSFLVVNESVTGAVLKGNRLSGSAKALLGNGEVR</sequence>
<dbReference type="InterPro" id="IPR012334">
    <property type="entry name" value="Pectin_lyas_fold"/>
</dbReference>
<dbReference type="InterPro" id="IPR011050">
    <property type="entry name" value="Pectin_lyase_fold/virulence"/>
</dbReference>
<feature type="signal peptide" evidence="1">
    <location>
        <begin position="1"/>
        <end position="22"/>
    </location>
</feature>
<dbReference type="KEGG" id="tsy:THSYN_31495"/>
<name>A0A2K8UIR7_9GAMM</name>
<keyword evidence="1" id="KW-0732">Signal</keyword>
<accession>A0A2K8UIR7</accession>
<evidence type="ECO:0008006" key="4">
    <source>
        <dbReference type="Google" id="ProtNLM"/>
    </source>
</evidence>
<feature type="chain" id="PRO_5014978989" description="Right handed beta helix domain-containing protein" evidence="1">
    <location>
        <begin position="23"/>
        <end position="308"/>
    </location>
</feature>
<dbReference type="SUPFAM" id="SSF51126">
    <property type="entry name" value="Pectin lyase-like"/>
    <property type="match status" value="1"/>
</dbReference>
<keyword evidence="3" id="KW-1185">Reference proteome</keyword>
<evidence type="ECO:0000256" key="1">
    <source>
        <dbReference type="SAM" id="SignalP"/>
    </source>
</evidence>
<reference evidence="2 3" key="1">
    <citation type="submission" date="2017-03" db="EMBL/GenBank/DDBJ databases">
        <title>Complete genome sequence of Candidatus 'Thiodictyon syntrophicum' sp. nov. strain Cad16T, a photolithoautotroph purple sulfur bacterium isolated from an alpine meromictic lake.</title>
        <authorList>
            <person name="Luedin S.M."/>
            <person name="Pothier J.F."/>
            <person name="Danza F."/>
            <person name="Storelli N."/>
            <person name="Wittwer M."/>
            <person name="Tonolla M."/>
        </authorList>
    </citation>
    <scope>NUCLEOTIDE SEQUENCE [LARGE SCALE GENOMIC DNA]</scope>
    <source>
        <strain evidence="2 3">Cad16T</strain>
        <plasmid evidence="3">Plasmid pts485</plasmid>
    </source>
</reference>
<protein>
    <recommendedName>
        <fullName evidence="4">Right handed beta helix domain-containing protein</fullName>
    </recommendedName>
</protein>
<dbReference type="InterPro" id="IPR006626">
    <property type="entry name" value="PbH1"/>
</dbReference>
<dbReference type="Proteomes" id="UP000232638">
    <property type="component" value="Plasmid pTs485"/>
</dbReference>